<evidence type="ECO:0000313" key="1">
    <source>
        <dbReference type="EMBL" id="QFY43880.1"/>
    </source>
</evidence>
<dbReference type="InterPro" id="IPR015424">
    <property type="entry name" value="PyrdxlP-dep_Trfase"/>
</dbReference>
<evidence type="ECO:0000313" key="2">
    <source>
        <dbReference type="Proteomes" id="UP000325755"/>
    </source>
</evidence>
<dbReference type="OrthoDB" id="8556864at2"/>
<dbReference type="AlphaFoldDB" id="A0A5Q0BJ94"/>
<dbReference type="KEGG" id="mmob:F6R98_15620"/>
<keyword evidence="2" id="KW-1185">Reference proteome</keyword>
<dbReference type="EMBL" id="CP044205">
    <property type="protein sequence ID" value="QFY43880.1"/>
    <property type="molecule type" value="Genomic_DNA"/>
</dbReference>
<reference evidence="1 2" key="1">
    <citation type="submission" date="2019-09" db="EMBL/GenBank/DDBJ databases">
        <title>Ecophysiology of the spiral-shaped methanotroph Methylospira mobilis as revealed by the complete genome sequence.</title>
        <authorList>
            <person name="Oshkin I.Y."/>
            <person name="Dedysh S.N."/>
            <person name="Miroshnikov K."/>
            <person name="Danilova O.V."/>
            <person name="Hakobyan A."/>
            <person name="Liesack W."/>
        </authorList>
    </citation>
    <scope>NUCLEOTIDE SEQUENCE [LARGE SCALE GENOMIC DNA]</scope>
    <source>
        <strain evidence="1 2">Shm1</strain>
    </source>
</reference>
<sequence length="531" mass="57750">MPARSGSMVRARTAPFKHPVASLLPATEQLLQQGGDARVVVDPATGFTRYGCTYRPDAELLAFGSSTASIISDTAFAAADALRERLVQALYAGTDPELLYGAELERIRKEFLRMSRLDDLPGLECIFSASGTDLHLLASLWLCSAQQTPSVIIMVDPTETGSGVSTALRGRHFGSCAIFGAPVQPDTALVATAITPAIVHIALRDVSGNLRSLDEIDAEMTEATEQAIRAGCRVLLIPIDVSKTGIMAPSPSGVMALYQHHRDRLDVMVDACQFRLSNATLRFYLEQGYMVALTGSKFLSGPTFSAMLLLPRAAAARLAQHPAPPELAAYSSRVDWPEGWVAARYLNRLHNFGLLLRLEAALEEFRRFCAIPETLVAAFIDRFSAAISTHTERWGEWQWLPPPPLQRTPLLNVDSWDSRQTIFPFLLFHPGDVQKKAPLSREETAQVYRQLRLPQAGGRPAATARCELGQPVPCGFINAIPVSVLRLCLSARLLVEAAQDTDGHGQAVIARAVTVLDKTYQLLLAGGSVTD</sequence>
<dbReference type="Proteomes" id="UP000325755">
    <property type="component" value="Chromosome"/>
</dbReference>
<dbReference type="SUPFAM" id="SSF53383">
    <property type="entry name" value="PLP-dependent transferases"/>
    <property type="match status" value="1"/>
</dbReference>
<dbReference type="RefSeq" id="WP_153249857.1">
    <property type="nucleotide sequence ID" value="NZ_CP044205.1"/>
</dbReference>
<organism evidence="1 2">
    <name type="scientific">Candidatus Methylospira mobilis</name>
    <dbReference type="NCBI Taxonomy" id="1808979"/>
    <lineage>
        <taxon>Bacteria</taxon>
        <taxon>Pseudomonadati</taxon>
        <taxon>Pseudomonadota</taxon>
        <taxon>Gammaproteobacteria</taxon>
        <taxon>Methylococcales</taxon>
        <taxon>Methylococcaceae</taxon>
        <taxon>Candidatus Methylospira</taxon>
    </lineage>
</organism>
<accession>A0A5Q0BJ94</accession>
<gene>
    <name evidence="1" type="ORF">F6R98_15620</name>
</gene>
<dbReference type="InParanoid" id="A0A5Q0BJ94"/>
<proteinExistence type="predicted"/>
<name>A0A5Q0BJ94_9GAMM</name>
<protein>
    <submittedName>
        <fullName evidence="1">Uncharacterized protein</fullName>
    </submittedName>
</protein>